<sequence>MTKQTTNKRRMNTKKVQKLIRQESAEKRRTRKILVVGSTCSGKSALIRRFINNAFTMQYLPSVDGLFNEDYSYRGYNFNVDIVDLPGSVKSNMIRDLHVQTADVIMMVYEIDNLKSVNEVRRTFNVIKSTRQDRVPIVLVGTKSDLKRGSTPPEFWEQSEEVIDILNEIHGVKHILTSSKYNIHVKDAFEYCFDDIIKRIHTISMSQQPSSTTSAGKKRKTSCRVSSCLNLLKGLTRDVK</sequence>
<evidence type="ECO:0000256" key="2">
    <source>
        <dbReference type="ARBA" id="ARBA00023134"/>
    </source>
</evidence>
<dbReference type="GeneID" id="136815256"/>
<dbReference type="GO" id="GO:0003924">
    <property type="term" value="F:GTPase activity"/>
    <property type="evidence" value="ECO:0007669"/>
    <property type="project" value="InterPro"/>
</dbReference>
<dbReference type="AlphaFoldDB" id="A0A7M5VDT0"/>
<protein>
    <submittedName>
        <fullName evidence="3">Uncharacterized protein</fullName>
    </submittedName>
</protein>
<keyword evidence="2" id="KW-0342">GTP-binding</keyword>
<dbReference type="OrthoDB" id="265044at2759"/>
<dbReference type="EnsemblMetazoa" id="CLYHEMT012689.1">
    <property type="protein sequence ID" value="CLYHEMP012689.1"/>
    <property type="gene ID" value="CLYHEMG012689"/>
</dbReference>
<dbReference type="GO" id="GO:0005525">
    <property type="term" value="F:GTP binding"/>
    <property type="evidence" value="ECO:0007669"/>
    <property type="project" value="UniProtKB-KW"/>
</dbReference>
<evidence type="ECO:0000313" key="3">
    <source>
        <dbReference type="EnsemblMetazoa" id="CLYHEMP012689.1"/>
    </source>
</evidence>
<dbReference type="GO" id="GO:0016020">
    <property type="term" value="C:membrane"/>
    <property type="evidence" value="ECO:0007669"/>
    <property type="project" value="InterPro"/>
</dbReference>
<proteinExistence type="predicted"/>
<evidence type="ECO:0000313" key="4">
    <source>
        <dbReference type="Proteomes" id="UP000594262"/>
    </source>
</evidence>
<dbReference type="PRINTS" id="PR00449">
    <property type="entry name" value="RASTRNSFRMNG"/>
</dbReference>
<dbReference type="Proteomes" id="UP000594262">
    <property type="component" value="Unplaced"/>
</dbReference>
<dbReference type="SUPFAM" id="SSF52540">
    <property type="entry name" value="P-loop containing nucleoside triphosphate hydrolases"/>
    <property type="match status" value="1"/>
</dbReference>
<evidence type="ECO:0000256" key="1">
    <source>
        <dbReference type="ARBA" id="ARBA00022741"/>
    </source>
</evidence>
<dbReference type="NCBIfam" id="TIGR00231">
    <property type="entry name" value="small_GTP"/>
    <property type="match status" value="1"/>
</dbReference>
<reference evidence="3" key="1">
    <citation type="submission" date="2021-01" db="UniProtKB">
        <authorList>
            <consortium name="EnsemblMetazoa"/>
        </authorList>
    </citation>
    <scope>IDENTIFICATION</scope>
</reference>
<dbReference type="SMART" id="SM00173">
    <property type="entry name" value="RAS"/>
    <property type="match status" value="1"/>
</dbReference>
<dbReference type="GO" id="GO:0007165">
    <property type="term" value="P:signal transduction"/>
    <property type="evidence" value="ECO:0007669"/>
    <property type="project" value="InterPro"/>
</dbReference>
<dbReference type="InterPro" id="IPR001806">
    <property type="entry name" value="Small_GTPase"/>
</dbReference>
<dbReference type="SMART" id="SM00174">
    <property type="entry name" value="RHO"/>
    <property type="match status" value="1"/>
</dbReference>
<dbReference type="InterPro" id="IPR027417">
    <property type="entry name" value="P-loop_NTPase"/>
</dbReference>
<dbReference type="InterPro" id="IPR005225">
    <property type="entry name" value="Small_GTP-bd"/>
</dbReference>
<dbReference type="InterPro" id="IPR020849">
    <property type="entry name" value="Small_GTPase_Ras-type"/>
</dbReference>
<dbReference type="Pfam" id="PF00071">
    <property type="entry name" value="Ras"/>
    <property type="match status" value="1"/>
</dbReference>
<dbReference type="PROSITE" id="PS51419">
    <property type="entry name" value="RAB"/>
    <property type="match status" value="1"/>
</dbReference>
<name>A0A7M5VDT0_9CNID</name>
<dbReference type="RefSeq" id="XP_066927800.1">
    <property type="nucleotide sequence ID" value="XM_067071699.1"/>
</dbReference>
<keyword evidence="4" id="KW-1185">Reference proteome</keyword>
<dbReference type="SMART" id="SM00175">
    <property type="entry name" value="RAB"/>
    <property type="match status" value="1"/>
</dbReference>
<accession>A0A7M5VDT0</accession>
<organism evidence="3 4">
    <name type="scientific">Clytia hemisphaerica</name>
    <dbReference type="NCBI Taxonomy" id="252671"/>
    <lineage>
        <taxon>Eukaryota</taxon>
        <taxon>Metazoa</taxon>
        <taxon>Cnidaria</taxon>
        <taxon>Hydrozoa</taxon>
        <taxon>Hydroidolina</taxon>
        <taxon>Leptothecata</taxon>
        <taxon>Obeliida</taxon>
        <taxon>Clytiidae</taxon>
        <taxon>Clytia</taxon>
    </lineage>
</organism>
<keyword evidence="1" id="KW-0547">Nucleotide-binding</keyword>
<dbReference type="PANTHER" id="PTHR24070">
    <property type="entry name" value="RAS, DI-RAS, AND RHEB FAMILY MEMBERS OF SMALL GTPASE SUPERFAMILY"/>
    <property type="match status" value="1"/>
</dbReference>
<dbReference type="PROSITE" id="PS51421">
    <property type="entry name" value="RAS"/>
    <property type="match status" value="1"/>
</dbReference>
<dbReference type="Gene3D" id="3.40.50.300">
    <property type="entry name" value="P-loop containing nucleotide triphosphate hydrolases"/>
    <property type="match status" value="1"/>
</dbReference>